<keyword evidence="2 6" id="KW-0489">Methyltransferase</keyword>
<sequence>MIKYLGSKRLLLPAIVGVIESLPGVRRVADLFSGTARVGHALKGAGFAVHANDQLSYAEHLARCYVQADAEVWGERAERLLGELRHAAPRAGWFTEDYCVEARYFQPENGARIEGVREAIARLELEPELESIALVSLMEAADRVDSTTGVQMAYLKQWAQRAGNPLDLRLPAVLPRAAAGPCTSSRRDALELAAEVDADVAYLDPPYNQHSYLGNYHVWETLVRWDRPPVYGIARKRVDCRERKSPFNRRREAAPALEQVIDRLATPYVVASFSNEGHVSRDELEALLGRERRVHVLARDYARYVGARIGIHDRQGRRVGRPGHLRNTEFLFVATPFDVDWQPAGLEGFEPSGGPVDPVREA</sequence>
<dbReference type="EC" id="2.1.1.72" evidence="1"/>
<dbReference type="Proteomes" id="UP000316921">
    <property type="component" value="Chromosome"/>
</dbReference>
<evidence type="ECO:0000256" key="2">
    <source>
        <dbReference type="ARBA" id="ARBA00022603"/>
    </source>
</evidence>
<dbReference type="KEGG" id="pbap:Pla133_10250"/>
<dbReference type="SUPFAM" id="SSF53335">
    <property type="entry name" value="S-adenosyl-L-methionine-dependent methyltransferases"/>
    <property type="match status" value="1"/>
</dbReference>
<accession>A0A518BG54</accession>
<dbReference type="PROSITE" id="PS00092">
    <property type="entry name" value="N6_MTASE"/>
    <property type="match status" value="1"/>
</dbReference>
<dbReference type="Pfam" id="PF02086">
    <property type="entry name" value="MethyltransfD12"/>
    <property type="match status" value="1"/>
</dbReference>
<dbReference type="EMBL" id="CP036287">
    <property type="protein sequence ID" value="QDU65959.1"/>
    <property type="molecule type" value="Genomic_DNA"/>
</dbReference>
<dbReference type="PRINTS" id="PR00505">
    <property type="entry name" value="D12N6MTFRASE"/>
</dbReference>
<evidence type="ECO:0000256" key="1">
    <source>
        <dbReference type="ARBA" id="ARBA00011900"/>
    </source>
</evidence>
<dbReference type="AlphaFoldDB" id="A0A518BG54"/>
<protein>
    <recommendedName>
        <fullName evidence="1">site-specific DNA-methyltransferase (adenine-specific)</fullName>
        <ecNumber evidence="1">2.1.1.72</ecNumber>
    </recommendedName>
</protein>
<dbReference type="RefSeq" id="WP_145063069.1">
    <property type="nucleotide sequence ID" value="NZ_CP036287.1"/>
</dbReference>
<evidence type="ECO:0000256" key="4">
    <source>
        <dbReference type="ARBA" id="ARBA00022691"/>
    </source>
</evidence>
<evidence type="ECO:0000313" key="6">
    <source>
        <dbReference type="EMBL" id="QDU65959.1"/>
    </source>
</evidence>
<proteinExistence type="predicted"/>
<evidence type="ECO:0000256" key="3">
    <source>
        <dbReference type="ARBA" id="ARBA00022679"/>
    </source>
</evidence>
<organism evidence="6 7">
    <name type="scientific">Engelhardtia mirabilis</name>
    <dbReference type="NCBI Taxonomy" id="2528011"/>
    <lineage>
        <taxon>Bacteria</taxon>
        <taxon>Pseudomonadati</taxon>
        <taxon>Planctomycetota</taxon>
        <taxon>Planctomycetia</taxon>
        <taxon>Planctomycetia incertae sedis</taxon>
        <taxon>Engelhardtia</taxon>
    </lineage>
</organism>
<dbReference type="GO" id="GO:0032259">
    <property type="term" value="P:methylation"/>
    <property type="evidence" value="ECO:0007669"/>
    <property type="project" value="UniProtKB-KW"/>
</dbReference>
<reference evidence="6 7" key="1">
    <citation type="submission" date="2019-02" db="EMBL/GenBank/DDBJ databases">
        <title>Deep-cultivation of Planctomycetes and their phenomic and genomic characterization uncovers novel biology.</title>
        <authorList>
            <person name="Wiegand S."/>
            <person name="Jogler M."/>
            <person name="Boedeker C."/>
            <person name="Pinto D."/>
            <person name="Vollmers J."/>
            <person name="Rivas-Marin E."/>
            <person name="Kohn T."/>
            <person name="Peeters S.H."/>
            <person name="Heuer A."/>
            <person name="Rast P."/>
            <person name="Oberbeckmann S."/>
            <person name="Bunk B."/>
            <person name="Jeske O."/>
            <person name="Meyerdierks A."/>
            <person name="Storesund J.E."/>
            <person name="Kallscheuer N."/>
            <person name="Luecker S."/>
            <person name="Lage O.M."/>
            <person name="Pohl T."/>
            <person name="Merkel B.J."/>
            <person name="Hornburger P."/>
            <person name="Mueller R.-W."/>
            <person name="Bruemmer F."/>
            <person name="Labrenz M."/>
            <person name="Spormann A.M."/>
            <person name="Op den Camp H."/>
            <person name="Overmann J."/>
            <person name="Amann R."/>
            <person name="Jetten M.S.M."/>
            <person name="Mascher T."/>
            <person name="Medema M.H."/>
            <person name="Devos D.P."/>
            <person name="Kaster A.-K."/>
            <person name="Ovreas L."/>
            <person name="Rohde M."/>
            <person name="Galperin M.Y."/>
            <person name="Jogler C."/>
        </authorList>
    </citation>
    <scope>NUCLEOTIDE SEQUENCE [LARGE SCALE GENOMIC DNA]</scope>
    <source>
        <strain evidence="6 7">Pla133</strain>
    </source>
</reference>
<dbReference type="InterPro" id="IPR012327">
    <property type="entry name" value="MeTrfase_D12"/>
</dbReference>
<evidence type="ECO:0000256" key="5">
    <source>
        <dbReference type="ARBA" id="ARBA00047942"/>
    </source>
</evidence>
<comment type="catalytic activity">
    <reaction evidence="5">
        <text>a 2'-deoxyadenosine in DNA + S-adenosyl-L-methionine = an N(6)-methyl-2'-deoxyadenosine in DNA + S-adenosyl-L-homocysteine + H(+)</text>
        <dbReference type="Rhea" id="RHEA:15197"/>
        <dbReference type="Rhea" id="RHEA-COMP:12418"/>
        <dbReference type="Rhea" id="RHEA-COMP:12419"/>
        <dbReference type="ChEBI" id="CHEBI:15378"/>
        <dbReference type="ChEBI" id="CHEBI:57856"/>
        <dbReference type="ChEBI" id="CHEBI:59789"/>
        <dbReference type="ChEBI" id="CHEBI:90615"/>
        <dbReference type="ChEBI" id="CHEBI:90616"/>
        <dbReference type="EC" id="2.1.1.72"/>
    </reaction>
</comment>
<dbReference type="InterPro" id="IPR029063">
    <property type="entry name" value="SAM-dependent_MTases_sf"/>
</dbReference>
<dbReference type="GO" id="GO:0003676">
    <property type="term" value="F:nucleic acid binding"/>
    <property type="evidence" value="ECO:0007669"/>
    <property type="project" value="InterPro"/>
</dbReference>
<dbReference type="REBASE" id="357103">
    <property type="entry name" value="M.PbaPla133ORF10250P"/>
</dbReference>
<dbReference type="GO" id="GO:0009307">
    <property type="term" value="P:DNA restriction-modification system"/>
    <property type="evidence" value="ECO:0007669"/>
    <property type="project" value="InterPro"/>
</dbReference>
<keyword evidence="4" id="KW-0949">S-adenosyl-L-methionine</keyword>
<dbReference type="GO" id="GO:0009007">
    <property type="term" value="F:site-specific DNA-methyltransferase (adenine-specific) activity"/>
    <property type="evidence" value="ECO:0007669"/>
    <property type="project" value="UniProtKB-EC"/>
</dbReference>
<name>A0A518BG54_9BACT</name>
<gene>
    <name evidence="6" type="primary">fokIM</name>
    <name evidence="6" type="ORF">Pla133_10250</name>
</gene>
<evidence type="ECO:0000313" key="7">
    <source>
        <dbReference type="Proteomes" id="UP000316921"/>
    </source>
</evidence>
<keyword evidence="3 6" id="KW-0808">Transferase</keyword>
<dbReference type="InterPro" id="IPR002052">
    <property type="entry name" value="DNA_methylase_N6_adenine_CS"/>
</dbReference>
<keyword evidence="7" id="KW-1185">Reference proteome</keyword>